<keyword evidence="5" id="KW-0456">Lyase</keyword>
<dbReference type="InterPro" id="IPR015424">
    <property type="entry name" value="PyrdxlP-dep_Trfase"/>
</dbReference>
<dbReference type="InterPro" id="IPR036633">
    <property type="entry name" value="Prn/Lys/Arg_de-COase_C_sf"/>
</dbReference>
<comment type="similarity">
    <text evidence="2">Belongs to the Orn/Lys/Arg decarboxylase class-I family.</text>
</comment>
<feature type="domain" description="Orn/Lys/Arg decarboxylases family 1 pyridoxal-P attachment site" evidence="6">
    <location>
        <begin position="36"/>
        <end position="269"/>
    </location>
</feature>
<dbReference type="Gene3D" id="3.40.640.10">
    <property type="entry name" value="Type I PLP-dependent aspartate aminotransferase-like (Major domain)"/>
    <property type="match status" value="1"/>
</dbReference>
<evidence type="ECO:0000256" key="3">
    <source>
        <dbReference type="ARBA" id="ARBA00022793"/>
    </source>
</evidence>
<dbReference type="SUPFAM" id="SSF55904">
    <property type="entry name" value="Ornithine decarboxylase C-terminal domain"/>
    <property type="match status" value="1"/>
</dbReference>
<evidence type="ECO:0000256" key="1">
    <source>
        <dbReference type="ARBA" id="ARBA00001933"/>
    </source>
</evidence>
<dbReference type="Pfam" id="PF01276">
    <property type="entry name" value="OKR_DC_1"/>
    <property type="match status" value="1"/>
</dbReference>
<keyword evidence="8" id="KW-0808">Transferase</keyword>
<organism evidence="8 9">
    <name type="scientific">Roseburia amylophila</name>
    <dbReference type="NCBI Taxonomy" id="2981794"/>
    <lineage>
        <taxon>Bacteria</taxon>
        <taxon>Bacillati</taxon>
        <taxon>Bacillota</taxon>
        <taxon>Clostridia</taxon>
        <taxon>Lachnospirales</taxon>
        <taxon>Lachnospiraceae</taxon>
        <taxon>Roseburia</taxon>
    </lineage>
</organism>
<reference evidence="8" key="1">
    <citation type="submission" date="2021-10" db="EMBL/GenBank/DDBJ databases">
        <title>Anaerobic single-cell dispensing facilitates the cultivation of human gut bacteria.</title>
        <authorList>
            <person name="Afrizal A."/>
        </authorList>
    </citation>
    <scope>NUCLEOTIDE SEQUENCE</scope>
    <source>
        <strain evidence="8">CLA-AA-H204</strain>
    </source>
</reference>
<sequence>MTYIKDELYKLASSDMYPLHMPGHKRRLDCDINPYTYDITEIDGFDNLHAAEGIIKEAEERAAALWGTKSSFFLVNGSTCGILAALSAALQKKGHLLMARNSHKAAYHAAYLRELQVTYLYPVFTEFGIQGGILPEQVEAALEADESIEAVFLTSPTYDGIVSDIEKIAEIAHQHGIPLIVDEAHGAHLGFHPYFPKSAITLGADVVIQSLHKTLPAPTQTAILHWNSSYIKKERLEWFLNIYETSSPSYLFLASMDECVRLLTEEKEKYFDAYEKRLKDFYEKASHFSNVEVMGEVDLKETEGFAKDPSKLVLRATKAGLSGEELYQLLREKYHLQLEMCQGDYALAMTSIFDSEEGFDRLYAALEEIDKKEAAARRTITPQFLTEAYAKRTVRISIAEALDAKTAEIGLKESVGKTAGAFVYLYPPGIPMLVPGEGISKEAVAVIKTCRENAFRIHGVTEDGKIKVVIS</sequence>
<dbReference type="AlphaFoldDB" id="A0AAW4WHW4"/>
<evidence type="ECO:0000313" key="8">
    <source>
        <dbReference type="EMBL" id="MCC2241725.1"/>
    </source>
</evidence>
<dbReference type="PANTHER" id="PTHR43277:SF4">
    <property type="entry name" value="ARGININE DECARBOXYLASE"/>
    <property type="match status" value="1"/>
</dbReference>
<evidence type="ECO:0000313" key="9">
    <source>
        <dbReference type="Proteomes" id="UP001198893"/>
    </source>
</evidence>
<keyword evidence="3" id="KW-0210">Decarboxylase</keyword>
<dbReference type="InterPro" id="IPR000310">
    <property type="entry name" value="Orn/Lys/Arg_deCO2ase_major_dom"/>
</dbReference>
<accession>A0AAW4WHW4</accession>
<evidence type="ECO:0000259" key="7">
    <source>
        <dbReference type="Pfam" id="PF03711"/>
    </source>
</evidence>
<evidence type="ECO:0000256" key="5">
    <source>
        <dbReference type="ARBA" id="ARBA00023239"/>
    </source>
</evidence>
<gene>
    <name evidence="8" type="ORF">LKD47_05315</name>
</gene>
<proteinExistence type="inferred from homology"/>
<evidence type="ECO:0000259" key="6">
    <source>
        <dbReference type="Pfam" id="PF01276"/>
    </source>
</evidence>
<dbReference type="SUPFAM" id="SSF53383">
    <property type="entry name" value="PLP-dependent transferases"/>
    <property type="match status" value="1"/>
</dbReference>
<evidence type="ECO:0000256" key="2">
    <source>
        <dbReference type="ARBA" id="ARBA00010671"/>
    </source>
</evidence>
<feature type="domain" description="Orn/Lys/Arg decarboxylase C-terminal" evidence="7">
    <location>
        <begin position="378"/>
        <end position="447"/>
    </location>
</feature>
<keyword evidence="4" id="KW-0663">Pyridoxal phosphate</keyword>
<protein>
    <submittedName>
        <fullName evidence="8">Aminotransferase class V-fold PLP-dependent enzyme</fullName>
    </submittedName>
</protein>
<dbReference type="Pfam" id="PF03711">
    <property type="entry name" value="OKR_DC_1_C"/>
    <property type="match status" value="1"/>
</dbReference>
<dbReference type="InterPro" id="IPR008286">
    <property type="entry name" value="Prn/Lys/Arg_de-COase_C"/>
</dbReference>
<dbReference type="GO" id="GO:0016831">
    <property type="term" value="F:carboxy-lyase activity"/>
    <property type="evidence" value="ECO:0007669"/>
    <property type="project" value="UniProtKB-KW"/>
</dbReference>
<name>A0AAW4WHW4_9FIRM</name>
<comment type="caution">
    <text evidence="8">The sequence shown here is derived from an EMBL/GenBank/DDBJ whole genome shotgun (WGS) entry which is preliminary data.</text>
</comment>
<dbReference type="Gene3D" id="3.90.105.10">
    <property type="entry name" value="Molybdopterin biosynthesis moea protein, domain 2"/>
    <property type="match status" value="1"/>
</dbReference>
<dbReference type="PANTHER" id="PTHR43277">
    <property type="entry name" value="ARGININE DECARBOXYLASE"/>
    <property type="match status" value="1"/>
</dbReference>
<dbReference type="GO" id="GO:0008483">
    <property type="term" value="F:transaminase activity"/>
    <property type="evidence" value="ECO:0007669"/>
    <property type="project" value="UniProtKB-KW"/>
</dbReference>
<evidence type="ECO:0000256" key="4">
    <source>
        <dbReference type="ARBA" id="ARBA00022898"/>
    </source>
</evidence>
<dbReference type="Proteomes" id="UP001198893">
    <property type="component" value="Unassembled WGS sequence"/>
</dbReference>
<keyword evidence="8" id="KW-0032">Aminotransferase</keyword>
<dbReference type="EMBL" id="JAJEQW010000004">
    <property type="protein sequence ID" value="MCC2241725.1"/>
    <property type="molecule type" value="Genomic_DNA"/>
</dbReference>
<dbReference type="InterPro" id="IPR015421">
    <property type="entry name" value="PyrdxlP-dep_Trfase_major"/>
</dbReference>
<comment type="cofactor">
    <cofactor evidence="1">
        <name>pyridoxal 5'-phosphate</name>
        <dbReference type="ChEBI" id="CHEBI:597326"/>
    </cofactor>
</comment>
<dbReference type="RefSeq" id="WP_227709848.1">
    <property type="nucleotide sequence ID" value="NZ_JAJEQW010000004.1"/>
</dbReference>
<dbReference type="InterPro" id="IPR052357">
    <property type="entry name" value="Orn_Lys_Arg_decarboxylase-I"/>
</dbReference>